<keyword evidence="1" id="KW-0812">Transmembrane</keyword>
<evidence type="ECO:0000313" key="2">
    <source>
        <dbReference type="EMBL" id="KAF0288723.1"/>
    </source>
</evidence>
<evidence type="ECO:0000256" key="1">
    <source>
        <dbReference type="SAM" id="Phobius"/>
    </source>
</evidence>
<dbReference type="AlphaFoldDB" id="A0A6A4V4Q3"/>
<reference evidence="2 3" key="1">
    <citation type="submission" date="2019-07" db="EMBL/GenBank/DDBJ databases">
        <title>Draft genome assembly of a fouling barnacle, Amphibalanus amphitrite (Darwin, 1854): The first reference genome for Thecostraca.</title>
        <authorList>
            <person name="Kim W."/>
        </authorList>
    </citation>
    <scope>NUCLEOTIDE SEQUENCE [LARGE SCALE GENOMIC DNA]</scope>
    <source>
        <strain evidence="2">SNU_AA5</strain>
        <tissue evidence="2">Soma without cirri and trophi</tissue>
    </source>
</reference>
<proteinExistence type="predicted"/>
<dbReference type="EMBL" id="VIIS01002082">
    <property type="protein sequence ID" value="KAF0288723.1"/>
    <property type="molecule type" value="Genomic_DNA"/>
</dbReference>
<protein>
    <submittedName>
        <fullName evidence="2">Uncharacterized protein</fullName>
    </submittedName>
</protein>
<evidence type="ECO:0000313" key="3">
    <source>
        <dbReference type="Proteomes" id="UP000440578"/>
    </source>
</evidence>
<dbReference type="Proteomes" id="UP000440578">
    <property type="component" value="Unassembled WGS sequence"/>
</dbReference>
<comment type="caution">
    <text evidence="2">The sequence shown here is derived from an EMBL/GenBank/DDBJ whole genome shotgun (WGS) entry which is preliminary data.</text>
</comment>
<dbReference type="OrthoDB" id="6397742at2759"/>
<feature type="transmembrane region" description="Helical" evidence="1">
    <location>
        <begin position="101"/>
        <end position="122"/>
    </location>
</feature>
<sequence>MGVYNRRVAPLGSNQTVESAQKESTDRIAAAAAAVDSSATARLRRQASGFLADAGDADGELIMKTVSKPLTATASDASSDEDEIAHRRHVWLTLTAFYEQIYLMAFPVLFCLFLVIFFWVYVRRRRLHLEQLLGTLRASNASAGCWCTDQDDWVGCMAPHQYREYE</sequence>
<organism evidence="2 3">
    <name type="scientific">Amphibalanus amphitrite</name>
    <name type="common">Striped barnacle</name>
    <name type="synonym">Balanus amphitrite</name>
    <dbReference type="NCBI Taxonomy" id="1232801"/>
    <lineage>
        <taxon>Eukaryota</taxon>
        <taxon>Metazoa</taxon>
        <taxon>Ecdysozoa</taxon>
        <taxon>Arthropoda</taxon>
        <taxon>Crustacea</taxon>
        <taxon>Multicrustacea</taxon>
        <taxon>Cirripedia</taxon>
        <taxon>Thoracica</taxon>
        <taxon>Thoracicalcarea</taxon>
        <taxon>Balanomorpha</taxon>
        <taxon>Balanoidea</taxon>
        <taxon>Balanidae</taxon>
        <taxon>Amphibalaninae</taxon>
        <taxon>Amphibalanus</taxon>
    </lineage>
</organism>
<gene>
    <name evidence="2" type="ORF">FJT64_012880</name>
</gene>
<name>A0A6A4V4Q3_AMPAM</name>
<keyword evidence="1" id="KW-1133">Transmembrane helix</keyword>
<keyword evidence="3" id="KW-1185">Reference proteome</keyword>
<keyword evidence="1" id="KW-0472">Membrane</keyword>
<accession>A0A6A4V4Q3</accession>